<gene>
    <name evidence="1" type="ordered locus">VMUT_2153</name>
</gene>
<dbReference type="RefSeq" id="WP_013605511.1">
    <property type="nucleotide sequence ID" value="NC_015151.1"/>
</dbReference>
<proteinExistence type="predicted"/>
<accession>F0QX61</accession>
<dbReference type="GeneID" id="74507108"/>
<evidence type="ECO:0000313" key="1">
    <source>
        <dbReference type="EMBL" id="ADY02350.1"/>
    </source>
</evidence>
<dbReference type="KEGG" id="vmo:VMUT_2153"/>
<dbReference type="STRING" id="985053.VMUT_2153"/>
<protein>
    <recommendedName>
        <fullName evidence="3">VapB-type antitoxin</fullName>
    </recommendedName>
</protein>
<sequence>MIKIDNRGRIRLPGKLAKYGSVVIIDAGEYFIGIPIPKDPLVAT</sequence>
<reference evidence="1 2" key="1">
    <citation type="journal article" date="2011" name="J. Bacteriol.">
        <title>Complete genome sequence of 'Vulcanisaeta moutnovskia' strain 768-28, a novel member of the hyperthermophilic crenarchaeal genus vulcanisaeta.</title>
        <authorList>
            <person name="Gumerov V.M."/>
            <person name="Mardanov A.V."/>
            <person name="Beletsky A.V."/>
            <person name="Prokofeva M.I."/>
            <person name="Bonch-Osmolovskaya E.A."/>
            <person name="Ravin N.V."/>
            <person name="Skryabin K.G."/>
        </authorList>
    </citation>
    <scope>NUCLEOTIDE SEQUENCE [LARGE SCALE GENOMIC DNA]</scope>
    <source>
        <strain evidence="1 2">768-28</strain>
    </source>
</reference>
<name>F0QX61_VULM7</name>
<dbReference type="eggNOG" id="arCOG08216">
    <property type="taxonomic scope" value="Archaea"/>
</dbReference>
<organism evidence="1 2">
    <name type="scientific">Vulcanisaeta moutnovskia (strain 768-28)</name>
    <dbReference type="NCBI Taxonomy" id="985053"/>
    <lineage>
        <taxon>Archaea</taxon>
        <taxon>Thermoproteota</taxon>
        <taxon>Thermoprotei</taxon>
        <taxon>Thermoproteales</taxon>
        <taxon>Thermoproteaceae</taxon>
        <taxon>Vulcanisaeta</taxon>
    </lineage>
</organism>
<dbReference type="EMBL" id="CP002529">
    <property type="protein sequence ID" value="ADY02350.1"/>
    <property type="molecule type" value="Genomic_DNA"/>
</dbReference>
<dbReference type="Proteomes" id="UP000007485">
    <property type="component" value="Chromosome"/>
</dbReference>
<dbReference type="HOGENOM" id="CLU_3210956_0_0_2"/>
<keyword evidence="2" id="KW-1185">Reference proteome</keyword>
<dbReference type="AlphaFoldDB" id="F0QX61"/>
<evidence type="ECO:0000313" key="2">
    <source>
        <dbReference type="Proteomes" id="UP000007485"/>
    </source>
</evidence>
<evidence type="ECO:0008006" key="3">
    <source>
        <dbReference type="Google" id="ProtNLM"/>
    </source>
</evidence>